<evidence type="ECO:0000313" key="7">
    <source>
        <dbReference type="EMBL" id="CUH26628.1"/>
    </source>
</evidence>
<evidence type="ECO:0000256" key="3">
    <source>
        <dbReference type="ARBA" id="ARBA00048267"/>
    </source>
</evidence>
<dbReference type="STRING" id="313367.JSE7799_00743"/>
<keyword evidence="1 4" id="KW-0378">Hydrolase</keyword>
<feature type="active site" evidence="4">
    <location>
        <position position="4"/>
    </location>
</feature>
<feature type="compositionally biased region" description="Basic and acidic residues" evidence="5">
    <location>
        <begin position="181"/>
        <end position="199"/>
    </location>
</feature>
<proteinExistence type="predicted"/>
<dbReference type="GO" id="GO:0000156">
    <property type="term" value="F:phosphorelay response regulator activity"/>
    <property type="evidence" value="ECO:0007669"/>
    <property type="project" value="InterPro"/>
</dbReference>
<feature type="domain" description="CheB-type methylesterase" evidence="6">
    <location>
        <begin position="1"/>
        <end position="180"/>
    </location>
</feature>
<protein>
    <recommendedName>
        <fullName evidence="2">protein-glutamate methylesterase</fullName>
        <ecNumber evidence="2">3.1.1.61</ecNumber>
    </recommendedName>
</protein>
<evidence type="ECO:0000259" key="6">
    <source>
        <dbReference type="PROSITE" id="PS50122"/>
    </source>
</evidence>
<dbReference type="PROSITE" id="PS50122">
    <property type="entry name" value="CHEB"/>
    <property type="match status" value="1"/>
</dbReference>
<dbReference type="RefSeq" id="WP_055662406.1">
    <property type="nucleotide sequence ID" value="NZ_CYPR01000043.1"/>
</dbReference>
<dbReference type="GO" id="GO:0005737">
    <property type="term" value="C:cytoplasm"/>
    <property type="evidence" value="ECO:0007669"/>
    <property type="project" value="InterPro"/>
</dbReference>
<evidence type="ECO:0000256" key="4">
    <source>
        <dbReference type="PROSITE-ProRule" id="PRU00050"/>
    </source>
</evidence>
<dbReference type="Gene3D" id="3.40.50.180">
    <property type="entry name" value="Methylesterase CheB, C-terminal domain"/>
    <property type="match status" value="1"/>
</dbReference>
<gene>
    <name evidence="7" type="primary">cheB3</name>
    <name evidence="7" type="ORF">JSE7799_00743</name>
</gene>
<comment type="catalytic activity">
    <reaction evidence="3">
        <text>[protein]-L-glutamate 5-O-methyl ester + H2O = L-glutamyl-[protein] + methanol + H(+)</text>
        <dbReference type="Rhea" id="RHEA:23236"/>
        <dbReference type="Rhea" id="RHEA-COMP:10208"/>
        <dbReference type="Rhea" id="RHEA-COMP:10311"/>
        <dbReference type="ChEBI" id="CHEBI:15377"/>
        <dbReference type="ChEBI" id="CHEBI:15378"/>
        <dbReference type="ChEBI" id="CHEBI:17790"/>
        <dbReference type="ChEBI" id="CHEBI:29973"/>
        <dbReference type="ChEBI" id="CHEBI:82795"/>
        <dbReference type="EC" id="3.1.1.61"/>
    </reaction>
</comment>
<keyword evidence="4" id="KW-0145">Chemotaxis</keyword>
<dbReference type="GO" id="GO:0006935">
    <property type="term" value="P:chemotaxis"/>
    <property type="evidence" value="ECO:0007669"/>
    <property type="project" value="UniProtKB-UniRule"/>
</dbReference>
<dbReference type="SUPFAM" id="SSF52738">
    <property type="entry name" value="Methylesterase CheB, C-terminal domain"/>
    <property type="match status" value="1"/>
</dbReference>
<feature type="region of interest" description="Disordered" evidence="5">
    <location>
        <begin position="181"/>
        <end position="217"/>
    </location>
</feature>
<dbReference type="InterPro" id="IPR035909">
    <property type="entry name" value="CheB_C"/>
</dbReference>
<name>A0A0M7B7L3_9RHOB</name>
<dbReference type="PANTHER" id="PTHR42872">
    <property type="entry name" value="PROTEIN-GLUTAMATE METHYLESTERASE/PROTEIN-GLUTAMINE GLUTAMINASE"/>
    <property type="match status" value="1"/>
</dbReference>
<reference evidence="7 8" key="1">
    <citation type="submission" date="2015-09" db="EMBL/GenBank/DDBJ databases">
        <authorList>
            <person name="Jackson K.R."/>
            <person name="Lunt B.L."/>
            <person name="Fisher J.N.B."/>
            <person name="Gardner A.V."/>
            <person name="Bailey M.E."/>
            <person name="Deus L.M."/>
            <person name="Earl A.S."/>
            <person name="Gibby P.D."/>
            <person name="Hartmann K.A."/>
            <person name="Liu J.E."/>
            <person name="Manci A.M."/>
            <person name="Nielsen D.A."/>
            <person name="Solomon M.B."/>
            <person name="Breakwell D.P."/>
            <person name="Burnett S.H."/>
            <person name="Grose J.H."/>
        </authorList>
    </citation>
    <scope>NUCLEOTIDE SEQUENCE [LARGE SCALE GENOMIC DNA]</scope>
    <source>
        <strain evidence="7 8">CECT 7799</strain>
    </source>
</reference>
<sequence>MGASAGGVKALQQFFEAIDDDLGLAYVVTMHLSPDHESQLSEVLGGRTRMPVYQVSNTPKLEPNCVYVIAPDTKLMIEGNGVRSCPFTEQRGRRTPIDMFFRSIAAGRGDGFAVVLSGAASDGAVGITKVKEADGVIFVQDPGEAEYGMMPRSAMATGVADFVEPIEGIAIRIAEVAQSREGLRRMRDDDAEATSERSCRSFTSAPGTTSPTTSARR</sequence>
<evidence type="ECO:0000313" key="8">
    <source>
        <dbReference type="Proteomes" id="UP000049455"/>
    </source>
</evidence>
<dbReference type="Pfam" id="PF01339">
    <property type="entry name" value="CheB_methylest"/>
    <property type="match status" value="1"/>
</dbReference>
<feature type="active site" evidence="4">
    <location>
        <position position="31"/>
    </location>
</feature>
<evidence type="ECO:0000256" key="1">
    <source>
        <dbReference type="ARBA" id="ARBA00022801"/>
    </source>
</evidence>
<organism evidence="7 8">
    <name type="scientific">Jannaschia seosinensis</name>
    <dbReference type="NCBI Taxonomy" id="313367"/>
    <lineage>
        <taxon>Bacteria</taxon>
        <taxon>Pseudomonadati</taxon>
        <taxon>Pseudomonadota</taxon>
        <taxon>Alphaproteobacteria</taxon>
        <taxon>Rhodobacterales</taxon>
        <taxon>Roseobacteraceae</taxon>
        <taxon>Jannaschia</taxon>
    </lineage>
</organism>
<accession>A0A0M7B7L3</accession>
<dbReference type="AlphaFoldDB" id="A0A0M7B7L3"/>
<dbReference type="EMBL" id="CYPR01000043">
    <property type="protein sequence ID" value="CUH26628.1"/>
    <property type="molecule type" value="Genomic_DNA"/>
</dbReference>
<dbReference type="PANTHER" id="PTHR42872:SF6">
    <property type="entry name" value="PROTEIN-GLUTAMATE METHYLESTERASE_PROTEIN-GLUTAMINE GLUTAMINASE"/>
    <property type="match status" value="1"/>
</dbReference>
<feature type="active site" evidence="4">
    <location>
        <position position="122"/>
    </location>
</feature>
<dbReference type="GO" id="GO:0008984">
    <property type="term" value="F:protein-glutamate methylesterase activity"/>
    <property type="evidence" value="ECO:0007669"/>
    <property type="project" value="UniProtKB-EC"/>
</dbReference>
<keyword evidence="8" id="KW-1185">Reference proteome</keyword>
<dbReference type="Proteomes" id="UP000049455">
    <property type="component" value="Unassembled WGS sequence"/>
</dbReference>
<dbReference type="CDD" id="cd16434">
    <property type="entry name" value="CheB-CheR_fusion"/>
    <property type="match status" value="1"/>
</dbReference>
<feature type="compositionally biased region" description="Low complexity" evidence="5">
    <location>
        <begin position="201"/>
        <end position="217"/>
    </location>
</feature>
<dbReference type="EC" id="3.1.1.61" evidence="2"/>
<dbReference type="InterPro" id="IPR000673">
    <property type="entry name" value="Sig_transdc_resp-reg_Me-estase"/>
</dbReference>
<evidence type="ECO:0000256" key="5">
    <source>
        <dbReference type="SAM" id="MobiDB-lite"/>
    </source>
</evidence>
<evidence type="ECO:0000256" key="2">
    <source>
        <dbReference type="ARBA" id="ARBA00039140"/>
    </source>
</evidence>